<feature type="domain" description="GYF" evidence="3">
    <location>
        <begin position="84"/>
        <end position="112"/>
    </location>
</feature>
<keyword evidence="2" id="KW-0812">Transmembrane</keyword>
<feature type="region of interest" description="Disordered" evidence="1">
    <location>
        <begin position="154"/>
        <end position="175"/>
    </location>
</feature>
<comment type="caution">
    <text evidence="4">The sequence shown here is derived from an EMBL/GenBank/DDBJ whole genome shotgun (WGS) entry which is preliminary data.</text>
</comment>
<keyword evidence="2" id="KW-0472">Membrane</keyword>
<organism evidence="4 5">
    <name type="scientific">Polyangium spumosum</name>
    <dbReference type="NCBI Taxonomy" id="889282"/>
    <lineage>
        <taxon>Bacteria</taxon>
        <taxon>Pseudomonadati</taxon>
        <taxon>Myxococcota</taxon>
        <taxon>Polyangia</taxon>
        <taxon>Polyangiales</taxon>
        <taxon>Polyangiaceae</taxon>
        <taxon>Polyangium</taxon>
    </lineage>
</organism>
<feature type="compositionally biased region" description="Basic and acidic residues" evidence="1">
    <location>
        <begin position="1"/>
        <end position="11"/>
    </location>
</feature>
<feature type="compositionally biased region" description="Basic and acidic residues" evidence="1">
    <location>
        <begin position="164"/>
        <end position="173"/>
    </location>
</feature>
<dbReference type="AlphaFoldDB" id="A0A6N7PUS5"/>
<name>A0A6N7PUS5_9BACT</name>
<evidence type="ECO:0000313" key="5">
    <source>
        <dbReference type="Proteomes" id="UP000440224"/>
    </source>
</evidence>
<evidence type="ECO:0000256" key="1">
    <source>
        <dbReference type="SAM" id="MobiDB-lite"/>
    </source>
</evidence>
<feature type="region of interest" description="Disordered" evidence="1">
    <location>
        <begin position="1"/>
        <end position="29"/>
    </location>
</feature>
<feature type="region of interest" description="Disordered" evidence="1">
    <location>
        <begin position="257"/>
        <end position="291"/>
    </location>
</feature>
<dbReference type="RefSeq" id="WP_153821395.1">
    <property type="nucleotide sequence ID" value="NZ_WJIE01000006.1"/>
</dbReference>
<sequence length="291" mass="31368">MLPPAEDRPTDVDPIPPFRESHPTVPYERSNPKSWFATYKQRRKLALIDLDEESSEDGRPMPEWCVEMGSGLLAMTTFELWMGLARGEIGADTSVWRDGMEGWTRIEHIPELAYALADSVSFDPPLVTPAPPLADTLTPPRGEARTPLTFSGAVAQTGDPPHVQPHEGVEPRSEPISLPVRTWPFARKSGSRRSSTRGNGLSFVLGCVVAVGAVGLALVHRGIAPVASSVQATGPDRPALVSGASAVVAQVGQRTAVTVRQTEATPVAPPPPSARHHTDPGQRRSRRGVRR</sequence>
<evidence type="ECO:0000259" key="3">
    <source>
        <dbReference type="Pfam" id="PF14237"/>
    </source>
</evidence>
<dbReference type="OrthoDB" id="5519469at2"/>
<feature type="transmembrane region" description="Helical" evidence="2">
    <location>
        <begin position="200"/>
        <end position="219"/>
    </location>
</feature>
<gene>
    <name evidence="4" type="ORF">GF068_21925</name>
</gene>
<keyword evidence="5" id="KW-1185">Reference proteome</keyword>
<evidence type="ECO:0000256" key="2">
    <source>
        <dbReference type="SAM" id="Phobius"/>
    </source>
</evidence>
<dbReference type="InterPro" id="IPR025640">
    <property type="entry name" value="GYF_2"/>
</dbReference>
<accession>A0A6N7PUS5</accession>
<dbReference type="Proteomes" id="UP000440224">
    <property type="component" value="Unassembled WGS sequence"/>
</dbReference>
<dbReference type="EMBL" id="WJIE01000006">
    <property type="protein sequence ID" value="MRG94556.1"/>
    <property type="molecule type" value="Genomic_DNA"/>
</dbReference>
<dbReference type="Pfam" id="PF14237">
    <property type="entry name" value="GYF_2"/>
    <property type="match status" value="1"/>
</dbReference>
<evidence type="ECO:0000313" key="4">
    <source>
        <dbReference type="EMBL" id="MRG94556.1"/>
    </source>
</evidence>
<protein>
    <recommendedName>
        <fullName evidence="3">GYF domain-containing protein</fullName>
    </recommendedName>
</protein>
<proteinExistence type="predicted"/>
<reference evidence="4 5" key="1">
    <citation type="submission" date="2019-10" db="EMBL/GenBank/DDBJ databases">
        <title>A soil myxobacterium in the family Polyangiaceae.</title>
        <authorList>
            <person name="Li Y."/>
            <person name="Wang J."/>
        </authorList>
    </citation>
    <scope>NUCLEOTIDE SEQUENCE [LARGE SCALE GENOMIC DNA]</scope>
    <source>
        <strain evidence="4 5">DSM 14734</strain>
    </source>
</reference>
<keyword evidence="2" id="KW-1133">Transmembrane helix</keyword>